<evidence type="ECO:0000313" key="3">
    <source>
        <dbReference type="Proteomes" id="UP000297295"/>
    </source>
</evidence>
<reference evidence="2 3" key="1">
    <citation type="submission" date="2017-11" db="EMBL/GenBank/DDBJ databases">
        <title>Isolation and Characterization of Methanogenic Archaea from Saline Meromictic Lake at Siberia.</title>
        <authorList>
            <person name="Shen Y."/>
            <person name="Huang H.-H."/>
            <person name="Lai M.-C."/>
            <person name="Chen S.-C."/>
        </authorList>
    </citation>
    <scope>NUCLEOTIDE SEQUENCE [LARGE SCALE GENOMIC DNA]</scope>
    <source>
        <strain evidence="2 3">SY-01</strain>
    </source>
</reference>
<dbReference type="AlphaFoldDB" id="A0A4E0QAF1"/>
<feature type="coiled-coil region" evidence="1">
    <location>
        <begin position="56"/>
        <end position="94"/>
    </location>
</feature>
<gene>
    <name evidence="2" type="ORF">CUN85_06250</name>
</gene>
<dbReference type="EMBL" id="PGGK01000005">
    <property type="protein sequence ID" value="TGC09427.1"/>
    <property type="molecule type" value="Genomic_DNA"/>
</dbReference>
<evidence type="ECO:0000256" key="1">
    <source>
        <dbReference type="SAM" id="Coils"/>
    </source>
</evidence>
<organism evidence="2 3">
    <name type="scientific">Methanolobus halotolerans</name>
    <dbReference type="NCBI Taxonomy" id="2052935"/>
    <lineage>
        <taxon>Archaea</taxon>
        <taxon>Methanobacteriati</taxon>
        <taxon>Methanobacteriota</taxon>
        <taxon>Stenosarchaea group</taxon>
        <taxon>Methanomicrobia</taxon>
        <taxon>Methanosarcinales</taxon>
        <taxon>Methanosarcinaceae</taxon>
        <taxon>Methanolobus</taxon>
    </lineage>
</organism>
<comment type="caution">
    <text evidence="2">The sequence shown here is derived from an EMBL/GenBank/DDBJ whole genome shotgun (WGS) entry which is preliminary data.</text>
</comment>
<evidence type="ECO:0000313" key="2">
    <source>
        <dbReference type="EMBL" id="TGC09427.1"/>
    </source>
</evidence>
<name>A0A4E0QAF1_9EURY</name>
<accession>A0A4E0QAF1</accession>
<proteinExistence type="predicted"/>
<keyword evidence="1" id="KW-0175">Coiled coil</keyword>
<keyword evidence="3" id="KW-1185">Reference proteome</keyword>
<protein>
    <submittedName>
        <fullName evidence="2">Uncharacterized protein</fullName>
    </submittedName>
</protein>
<dbReference type="Proteomes" id="UP000297295">
    <property type="component" value="Unassembled WGS sequence"/>
</dbReference>
<sequence length="110" mass="13141">MGGAFMIKSSPLSKKEFMDEINALVADSVESLWNCDSASFIQELFFFRRNLRLMKNDKFIENFTETKNELIDLKRKYKKLKRSCKQQREKEKNEIISISDVEIKYNYLVR</sequence>